<accession>A0A9P7EPY5</accession>
<protein>
    <recommendedName>
        <fullName evidence="1">DUF6830 domain-containing protein</fullName>
    </recommendedName>
</protein>
<evidence type="ECO:0000313" key="3">
    <source>
        <dbReference type="Proteomes" id="UP000823399"/>
    </source>
</evidence>
<evidence type="ECO:0000313" key="2">
    <source>
        <dbReference type="EMBL" id="KAG2080574.1"/>
    </source>
</evidence>
<proteinExistence type="predicted"/>
<dbReference type="OrthoDB" id="2688429at2759"/>
<dbReference type="Pfam" id="PF20722">
    <property type="entry name" value="DUF6830"/>
    <property type="match status" value="2"/>
</dbReference>
<dbReference type="Proteomes" id="UP000823399">
    <property type="component" value="Unassembled WGS sequence"/>
</dbReference>
<name>A0A9P7EPY5_9AGAM</name>
<reference evidence="2" key="1">
    <citation type="journal article" date="2020" name="New Phytol.">
        <title>Comparative genomics reveals dynamic genome evolution in host specialist ectomycorrhizal fungi.</title>
        <authorList>
            <person name="Lofgren L.A."/>
            <person name="Nguyen N.H."/>
            <person name="Vilgalys R."/>
            <person name="Ruytinx J."/>
            <person name="Liao H.L."/>
            <person name="Branco S."/>
            <person name="Kuo A."/>
            <person name="LaButti K."/>
            <person name="Lipzen A."/>
            <person name="Andreopoulos W."/>
            <person name="Pangilinan J."/>
            <person name="Riley R."/>
            <person name="Hundley H."/>
            <person name="Na H."/>
            <person name="Barry K."/>
            <person name="Grigoriev I.V."/>
            <person name="Stajich J.E."/>
            <person name="Kennedy P.G."/>
        </authorList>
    </citation>
    <scope>NUCLEOTIDE SEQUENCE</scope>
    <source>
        <strain evidence="2">FC423</strain>
    </source>
</reference>
<dbReference type="AlphaFoldDB" id="A0A9P7EPY5"/>
<evidence type="ECO:0000259" key="1">
    <source>
        <dbReference type="Pfam" id="PF20722"/>
    </source>
</evidence>
<sequence>MDRAEECCRFELATSLLDRKQCAEEPEDVDPDVDDDVDTYGISPKPQQPRHMCPIMNYFAIARALWCRDENSVPVPLRSFSVRCTAFDLGYDPSIRSITVDGVTCEDTHGHQHIHAIGGPRRAGPTADLPFNKIQVWFKICLQETDFHNTHTIKPA</sequence>
<comment type="caution">
    <text evidence="2">The sequence shown here is derived from an EMBL/GenBank/DDBJ whole genome shotgun (WGS) entry which is preliminary data.</text>
</comment>
<keyword evidence="3" id="KW-1185">Reference proteome</keyword>
<feature type="domain" description="DUF6830" evidence="1">
    <location>
        <begin position="108"/>
        <end position="156"/>
    </location>
</feature>
<feature type="domain" description="DUF6830" evidence="1">
    <location>
        <begin position="57"/>
        <end position="104"/>
    </location>
</feature>
<dbReference type="EMBL" id="JABBWM010000510">
    <property type="protein sequence ID" value="KAG2080574.1"/>
    <property type="molecule type" value="Genomic_DNA"/>
</dbReference>
<dbReference type="RefSeq" id="XP_041284150.1">
    <property type="nucleotide sequence ID" value="XM_041442847.1"/>
</dbReference>
<organism evidence="2 3">
    <name type="scientific">Suillus discolor</name>
    <dbReference type="NCBI Taxonomy" id="1912936"/>
    <lineage>
        <taxon>Eukaryota</taxon>
        <taxon>Fungi</taxon>
        <taxon>Dikarya</taxon>
        <taxon>Basidiomycota</taxon>
        <taxon>Agaricomycotina</taxon>
        <taxon>Agaricomycetes</taxon>
        <taxon>Agaricomycetidae</taxon>
        <taxon>Boletales</taxon>
        <taxon>Suillineae</taxon>
        <taxon>Suillaceae</taxon>
        <taxon>Suillus</taxon>
    </lineage>
</organism>
<dbReference type="GeneID" id="64705106"/>
<gene>
    <name evidence="2" type="ORF">F5147DRAFT_784185</name>
</gene>
<dbReference type="InterPro" id="IPR049233">
    <property type="entry name" value="DUF6830"/>
</dbReference>